<accession>A0A6A6W2D8</accession>
<evidence type="ECO:0000256" key="4">
    <source>
        <dbReference type="PIRSR" id="PIRSR606710-2"/>
    </source>
</evidence>
<dbReference type="EMBL" id="ML996578">
    <property type="protein sequence ID" value="KAF2755191.1"/>
    <property type="molecule type" value="Genomic_DNA"/>
</dbReference>
<sequence length="547" mass="60494">MLYNPIIPGFYPDPSCIFVPEWDNTFFCASSSFNAFPGVPIHASKDLQNWKLIGNALNRPEQLPGLAHTNGSTSGVWAPTLRYHDGLFYIITTNVFDNKAIADPAKWDNFIISAKDPFDPASWTEGIHFPFQGYDTSLFWHENGKVYVTGSHYHRIKAGIRQTTIDLTTGELGGEFQEIWLGTGGIAVEGPHIYQRDGWYYLLAAEGGTGVNHMVTMARSKDIMGPYEGDTTNPLLTNANTTQYFQTVGHADLFQDKSENWWGVALSTRSGPKYENYPMGRETIMVPVTWDEGKFPVFSNATGAIETRVLPTKDVEIKGTGPLCDASDRINFTAGSVLPVHFLHWRFPEPSAYVISPTDHPNILQLTPSKLNLTGLDGASAATPQTFVGRRQTHTLFTYSVILDYVPKTVNEEAGITAFLTQNHHIRLGVTLLQSSNPMEPVLSLSFYAISSKPVPEAFTVPLPLAWQSQPLKLEIKAYNLTHYTFSAGPADAQSEMQTFANLNNEIVSYGFTGTLLGVYATSNGGEGKTAAYVSKWRYTGQGQFRD</sequence>
<dbReference type="InterPro" id="IPR051795">
    <property type="entry name" value="Glycosyl_Hydrlase_43"/>
</dbReference>
<evidence type="ECO:0000256" key="1">
    <source>
        <dbReference type="ARBA" id="ARBA00009865"/>
    </source>
</evidence>
<dbReference type="AlphaFoldDB" id="A0A6A6W2D8"/>
<keyword evidence="8" id="KW-1185">Reference proteome</keyword>
<name>A0A6A6W2D8_9PEZI</name>
<dbReference type="Pfam" id="PF17851">
    <property type="entry name" value="GH43_C2"/>
    <property type="match status" value="1"/>
</dbReference>
<protein>
    <submittedName>
        <fullName evidence="7">Glycoside hydrolase family 43 protein</fullName>
    </submittedName>
</protein>
<dbReference type="GO" id="GO:0004553">
    <property type="term" value="F:hydrolase activity, hydrolyzing O-glycosyl compounds"/>
    <property type="evidence" value="ECO:0007669"/>
    <property type="project" value="InterPro"/>
</dbReference>
<dbReference type="OrthoDB" id="408373at2759"/>
<dbReference type="GeneID" id="54480156"/>
<evidence type="ECO:0000259" key="6">
    <source>
        <dbReference type="Pfam" id="PF17851"/>
    </source>
</evidence>
<dbReference type="RefSeq" id="XP_033597642.1">
    <property type="nucleotide sequence ID" value="XM_033739102.1"/>
</dbReference>
<organism evidence="7 8">
    <name type="scientific">Pseudovirgaria hyperparasitica</name>
    <dbReference type="NCBI Taxonomy" id="470096"/>
    <lineage>
        <taxon>Eukaryota</taxon>
        <taxon>Fungi</taxon>
        <taxon>Dikarya</taxon>
        <taxon>Ascomycota</taxon>
        <taxon>Pezizomycotina</taxon>
        <taxon>Dothideomycetes</taxon>
        <taxon>Dothideomycetes incertae sedis</taxon>
        <taxon>Acrospermales</taxon>
        <taxon>Acrospermaceae</taxon>
        <taxon>Pseudovirgaria</taxon>
    </lineage>
</organism>
<reference evidence="7" key="1">
    <citation type="journal article" date="2020" name="Stud. Mycol.">
        <title>101 Dothideomycetes genomes: a test case for predicting lifestyles and emergence of pathogens.</title>
        <authorList>
            <person name="Haridas S."/>
            <person name="Albert R."/>
            <person name="Binder M."/>
            <person name="Bloem J."/>
            <person name="Labutti K."/>
            <person name="Salamov A."/>
            <person name="Andreopoulos B."/>
            <person name="Baker S."/>
            <person name="Barry K."/>
            <person name="Bills G."/>
            <person name="Bluhm B."/>
            <person name="Cannon C."/>
            <person name="Castanera R."/>
            <person name="Culley D."/>
            <person name="Daum C."/>
            <person name="Ezra D."/>
            <person name="Gonzalez J."/>
            <person name="Henrissat B."/>
            <person name="Kuo A."/>
            <person name="Liang C."/>
            <person name="Lipzen A."/>
            <person name="Lutzoni F."/>
            <person name="Magnuson J."/>
            <person name="Mondo S."/>
            <person name="Nolan M."/>
            <person name="Ohm R."/>
            <person name="Pangilinan J."/>
            <person name="Park H.-J."/>
            <person name="Ramirez L."/>
            <person name="Alfaro M."/>
            <person name="Sun H."/>
            <person name="Tritt A."/>
            <person name="Yoshinaga Y."/>
            <person name="Zwiers L.-H."/>
            <person name="Turgeon B."/>
            <person name="Goodwin S."/>
            <person name="Spatafora J."/>
            <person name="Crous P."/>
            <person name="Grigoriev I."/>
        </authorList>
    </citation>
    <scope>NUCLEOTIDE SEQUENCE</scope>
    <source>
        <strain evidence="7">CBS 121739</strain>
    </source>
</reference>
<dbReference type="InterPro" id="IPR006710">
    <property type="entry name" value="Glyco_hydro_43"/>
</dbReference>
<dbReference type="Pfam" id="PF04616">
    <property type="entry name" value="Glyco_hydro_43"/>
    <property type="match status" value="1"/>
</dbReference>
<dbReference type="InterPro" id="IPR041542">
    <property type="entry name" value="GH43_C2"/>
</dbReference>
<gene>
    <name evidence="7" type="ORF">EJ05DRAFT_125879</name>
</gene>
<feature type="domain" description="Beta-xylosidase C-terminal Concanavalin A-like" evidence="6">
    <location>
        <begin position="331"/>
        <end position="539"/>
    </location>
</feature>
<evidence type="ECO:0000313" key="7">
    <source>
        <dbReference type="EMBL" id="KAF2755191.1"/>
    </source>
</evidence>
<proteinExistence type="inferred from homology"/>
<dbReference type="SUPFAM" id="SSF75005">
    <property type="entry name" value="Arabinanase/levansucrase/invertase"/>
    <property type="match status" value="1"/>
</dbReference>
<dbReference type="Gene3D" id="2.115.10.20">
    <property type="entry name" value="Glycosyl hydrolase domain, family 43"/>
    <property type="match status" value="1"/>
</dbReference>
<dbReference type="Gene3D" id="2.60.120.200">
    <property type="match status" value="1"/>
</dbReference>
<comment type="similarity">
    <text evidence="1 5">Belongs to the glycosyl hydrolase 43 family.</text>
</comment>
<keyword evidence="2 5" id="KW-0378">Hydrolase</keyword>
<dbReference type="InterPro" id="IPR023296">
    <property type="entry name" value="Glyco_hydro_beta-prop_sf"/>
</dbReference>
<keyword evidence="3 5" id="KW-0326">Glycosidase</keyword>
<evidence type="ECO:0000256" key="2">
    <source>
        <dbReference type="ARBA" id="ARBA00022801"/>
    </source>
</evidence>
<dbReference type="PANTHER" id="PTHR42812">
    <property type="entry name" value="BETA-XYLOSIDASE"/>
    <property type="match status" value="1"/>
</dbReference>
<evidence type="ECO:0000256" key="3">
    <source>
        <dbReference type="ARBA" id="ARBA00023295"/>
    </source>
</evidence>
<feature type="site" description="Important for catalytic activity, responsible for pKa modulation of the active site Glu and correct orientation of both the proton donor and substrate" evidence="4">
    <location>
        <position position="135"/>
    </location>
</feature>
<evidence type="ECO:0000313" key="8">
    <source>
        <dbReference type="Proteomes" id="UP000799437"/>
    </source>
</evidence>
<evidence type="ECO:0000256" key="5">
    <source>
        <dbReference type="RuleBase" id="RU361187"/>
    </source>
</evidence>
<dbReference type="SUPFAM" id="SSF49899">
    <property type="entry name" value="Concanavalin A-like lectins/glucanases"/>
    <property type="match status" value="1"/>
</dbReference>
<dbReference type="Proteomes" id="UP000799437">
    <property type="component" value="Unassembled WGS sequence"/>
</dbReference>
<dbReference type="GO" id="GO:0005975">
    <property type="term" value="P:carbohydrate metabolic process"/>
    <property type="evidence" value="ECO:0007669"/>
    <property type="project" value="InterPro"/>
</dbReference>
<dbReference type="CDD" id="cd18833">
    <property type="entry name" value="GH43_PcXyl-like"/>
    <property type="match status" value="1"/>
</dbReference>
<dbReference type="PANTHER" id="PTHR42812:SF17">
    <property type="entry name" value="BETA-XYLOSIDASE C-TERMINAL CONCANAVALIN A-LIKE DOMAIN-CONTAINING PROTEIN-RELATED"/>
    <property type="match status" value="1"/>
</dbReference>
<dbReference type="InterPro" id="IPR013320">
    <property type="entry name" value="ConA-like_dom_sf"/>
</dbReference>